<organism evidence="1 2">
    <name type="scientific">Stieleria varia</name>
    <dbReference type="NCBI Taxonomy" id="2528005"/>
    <lineage>
        <taxon>Bacteria</taxon>
        <taxon>Pseudomonadati</taxon>
        <taxon>Planctomycetota</taxon>
        <taxon>Planctomycetia</taxon>
        <taxon>Pirellulales</taxon>
        <taxon>Pirellulaceae</taxon>
        <taxon>Stieleria</taxon>
    </lineage>
</organism>
<keyword evidence="2" id="KW-1185">Reference proteome</keyword>
<evidence type="ECO:0000313" key="2">
    <source>
        <dbReference type="Proteomes" id="UP000320176"/>
    </source>
</evidence>
<comment type="caution">
    <text evidence="1">The sequence shown here is derived from an EMBL/GenBank/DDBJ whole genome shotgun (WGS) entry which is preliminary data.</text>
</comment>
<accession>A0A5C6B7J6</accession>
<evidence type="ECO:0000313" key="1">
    <source>
        <dbReference type="EMBL" id="TWU07777.1"/>
    </source>
</evidence>
<name>A0A5C6B7J6_9BACT</name>
<dbReference type="EMBL" id="SJPN01000001">
    <property type="protein sequence ID" value="TWU07777.1"/>
    <property type="molecule type" value="Genomic_DNA"/>
</dbReference>
<proteinExistence type="predicted"/>
<gene>
    <name evidence="1" type="ORF">Pla52n_03510</name>
</gene>
<protein>
    <submittedName>
        <fullName evidence="1">Uncharacterized protein</fullName>
    </submittedName>
</protein>
<dbReference type="Proteomes" id="UP000320176">
    <property type="component" value="Unassembled WGS sequence"/>
</dbReference>
<dbReference type="AlphaFoldDB" id="A0A5C6B7J6"/>
<sequence>MWTARVAVGILSDSVLVEPHVPQVRAIFKSTSAGFLPTVCHLVRSCRASWRQGLVLSSFGFTFGILSPTGSYRNSVQGTFTPQDHAHVGRTAHEAADRAVCQWRAFLRRLGDGCRYVPRLRAQTLSANVSRMPTIDLIINKGLPRLPFGTSKDDIVAALGRPTRESTIGDTPTHPVSRQILEYADYELLITPELGLISVTADPDSLQITLDTIHVNTLAPEQLAE</sequence>
<reference evidence="1 2" key="1">
    <citation type="submission" date="2019-02" db="EMBL/GenBank/DDBJ databases">
        <title>Deep-cultivation of Planctomycetes and their phenomic and genomic characterization uncovers novel biology.</title>
        <authorList>
            <person name="Wiegand S."/>
            <person name="Jogler M."/>
            <person name="Boedeker C."/>
            <person name="Pinto D."/>
            <person name="Vollmers J."/>
            <person name="Rivas-Marin E."/>
            <person name="Kohn T."/>
            <person name="Peeters S.H."/>
            <person name="Heuer A."/>
            <person name="Rast P."/>
            <person name="Oberbeckmann S."/>
            <person name="Bunk B."/>
            <person name="Jeske O."/>
            <person name="Meyerdierks A."/>
            <person name="Storesund J.E."/>
            <person name="Kallscheuer N."/>
            <person name="Luecker S."/>
            <person name="Lage O.M."/>
            <person name="Pohl T."/>
            <person name="Merkel B.J."/>
            <person name="Hornburger P."/>
            <person name="Mueller R.-W."/>
            <person name="Bruemmer F."/>
            <person name="Labrenz M."/>
            <person name="Spormann A.M."/>
            <person name="Op Den Camp H."/>
            <person name="Overmann J."/>
            <person name="Amann R."/>
            <person name="Jetten M.S.M."/>
            <person name="Mascher T."/>
            <person name="Medema M.H."/>
            <person name="Devos D.P."/>
            <person name="Kaster A.-K."/>
            <person name="Ovreas L."/>
            <person name="Rohde M."/>
            <person name="Galperin M.Y."/>
            <person name="Jogler C."/>
        </authorList>
    </citation>
    <scope>NUCLEOTIDE SEQUENCE [LARGE SCALE GENOMIC DNA]</scope>
    <source>
        <strain evidence="1 2">Pla52n</strain>
    </source>
</reference>